<dbReference type="SUPFAM" id="SSF48310">
    <property type="entry name" value="Aldehyde ferredoxin oxidoreductase, C-terminal domains"/>
    <property type="match status" value="1"/>
</dbReference>
<evidence type="ECO:0000256" key="3">
    <source>
        <dbReference type="ARBA" id="ARBA00022485"/>
    </source>
</evidence>
<dbReference type="SMART" id="SM00790">
    <property type="entry name" value="AFOR_N"/>
    <property type="match status" value="1"/>
</dbReference>
<dbReference type="PANTHER" id="PTHR30038">
    <property type="entry name" value="ALDEHYDE FERREDOXIN OXIDOREDUCTASE"/>
    <property type="match status" value="1"/>
</dbReference>
<name>A0A554W8M0_9BURK</name>
<dbReference type="InterPro" id="IPR013984">
    <property type="entry name" value="Ald_Fedxn_OxRdtase_dom2"/>
</dbReference>
<sequence length="615" mass="66186">MAWAGKILRVNLTAGTCTPEPLNMDWARQYLGSRGLGTKYLVEEIDPKVDPLSPDNKIIWATGPLTGTMASTGGRYTVITKGPLTGAIACSNSGGYWGAELKMAGWDMIIFEGRAPKPVYLYIHDDVAELRDASHLWGKSVWETEETLKTTLQDPLLRISSIGRAGENQVLFACVVNDLHRAAGRSGVGAVAGSKNLKAIAVRGTKGVGNLRDPKAFMAATRAAKKVLADNAVTGQGLPKYGTQVLMNVINEVGALPTRNHRDVQFEGADDISAEAMLRPRPTDGKTHLVTNQACFGCTIACGRISKIDETHFSVQNKPQYWGASGGLEYEAAWALGAANGVRDLEALQYANLICNEHGMDPISFGATVGAVMELYEMGVLTREQIGLEAPFGSARALCELAEMTALGIGFGKEIGLGSKRLCEKYGHPELSMSVKGQEFPAYDSRGIQGMGLAYATSNRGACHLRGYTVASEVLGIPVKTDPLTTEGKPELVKAFQDATAAFDSAGICIFTSFAWTLADVAPQVAAACGEEFTVQELERIGERIWNLEREFNLAAGFTAKDDTLPPRLLTEPAKTGPAKGLVNRLPQMLPKYYQVRGWDEQGRPTPQTKARLGL</sequence>
<keyword evidence="6" id="KW-0408">Iron</keyword>
<keyword evidence="4" id="KW-0479">Metal-binding</keyword>
<dbReference type="Gene3D" id="1.10.599.10">
    <property type="entry name" value="Aldehyde Ferredoxin Oxidoreductase Protein, subunit A, domain 3"/>
    <property type="match status" value="1"/>
</dbReference>
<dbReference type="InterPro" id="IPR013985">
    <property type="entry name" value="Ald_Fedxn_OxRdtase_dom3"/>
</dbReference>
<dbReference type="GO" id="GO:0051539">
    <property type="term" value="F:4 iron, 4 sulfur cluster binding"/>
    <property type="evidence" value="ECO:0007669"/>
    <property type="project" value="UniProtKB-KW"/>
</dbReference>
<evidence type="ECO:0000256" key="4">
    <source>
        <dbReference type="ARBA" id="ARBA00022723"/>
    </source>
</evidence>
<comment type="caution">
    <text evidence="10">The sequence shown here is derived from an EMBL/GenBank/DDBJ whole genome shotgun (WGS) entry which is preliminary data.</text>
</comment>
<dbReference type="GO" id="GO:0046872">
    <property type="term" value="F:metal ion binding"/>
    <property type="evidence" value="ECO:0007669"/>
    <property type="project" value="UniProtKB-KW"/>
</dbReference>
<dbReference type="InterPro" id="IPR051919">
    <property type="entry name" value="W-dependent_AOR"/>
</dbReference>
<dbReference type="GO" id="GO:0009055">
    <property type="term" value="F:electron transfer activity"/>
    <property type="evidence" value="ECO:0007669"/>
    <property type="project" value="InterPro"/>
</dbReference>
<dbReference type="SUPFAM" id="SSF56228">
    <property type="entry name" value="Aldehyde ferredoxin oxidoreductase, N-terminal domain"/>
    <property type="match status" value="1"/>
</dbReference>
<dbReference type="InterPro" id="IPR036503">
    <property type="entry name" value="Ald_Fedxn_OxRdtase_N_sf"/>
</dbReference>
<dbReference type="InterPro" id="IPR001203">
    <property type="entry name" value="OxRdtase_Ald_Fedxn_C"/>
</dbReference>
<evidence type="ECO:0000256" key="6">
    <source>
        <dbReference type="ARBA" id="ARBA00023004"/>
    </source>
</evidence>
<dbReference type="InterPro" id="IPR036021">
    <property type="entry name" value="Tungsten_al_ferr_oxy-like_C"/>
</dbReference>
<dbReference type="Pfam" id="PF02730">
    <property type="entry name" value="AFOR_N"/>
    <property type="match status" value="1"/>
</dbReference>
<evidence type="ECO:0000259" key="9">
    <source>
        <dbReference type="SMART" id="SM00790"/>
    </source>
</evidence>
<dbReference type="AlphaFoldDB" id="A0A554W8M0"/>
<keyword evidence="5 10" id="KW-0560">Oxidoreductase</keyword>
<comment type="similarity">
    <text evidence="2">Belongs to the AOR/FOR family.</text>
</comment>
<keyword evidence="7" id="KW-0411">Iron-sulfur</keyword>
<evidence type="ECO:0000256" key="5">
    <source>
        <dbReference type="ARBA" id="ARBA00023002"/>
    </source>
</evidence>
<evidence type="ECO:0000256" key="8">
    <source>
        <dbReference type="ARBA" id="ARBA00049934"/>
    </source>
</evidence>
<proteinExistence type="inferred from homology"/>
<comment type="cofactor">
    <cofactor evidence="8">
        <name>tungstopterin</name>
        <dbReference type="ChEBI" id="CHEBI:30402"/>
    </cofactor>
</comment>
<dbReference type="PANTHER" id="PTHR30038:SF0">
    <property type="entry name" value="TUNGSTEN-CONTAINING ALDEHYDE FERREDOXIN OXIDOREDUCTASE"/>
    <property type="match status" value="1"/>
</dbReference>
<comment type="cofactor">
    <cofactor evidence="1">
        <name>[4Fe-4S] cluster</name>
        <dbReference type="ChEBI" id="CHEBI:49883"/>
    </cofactor>
</comment>
<evidence type="ECO:0000313" key="10">
    <source>
        <dbReference type="EMBL" id="TSE19926.1"/>
    </source>
</evidence>
<evidence type="ECO:0000313" key="11">
    <source>
        <dbReference type="Proteomes" id="UP000315736"/>
    </source>
</evidence>
<dbReference type="RefSeq" id="WP_143890288.1">
    <property type="nucleotide sequence ID" value="NZ_VJNB01000005.1"/>
</dbReference>
<protein>
    <submittedName>
        <fullName evidence="10">Putative oxidoreductase YdhV</fullName>
        <ecNumber evidence="10">1.-.-.-</ecNumber>
    </submittedName>
</protein>
<keyword evidence="11" id="KW-1185">Reference proteome</keyword>
<dbReference type="EC" id="1.-.-.-" evidence="10"/>
<feature type="domain" description="Aldehyde ferredoxin oxidoreductase N-terminal" evidence="9">
    <location>
        <begin position="3"/>
        <end position="206"/>
    </location>
</feature>
<reference evidence="10 11" key="1">
    <citation type="submission" date="2019-07" db="EMBL/GenBank/DDBJ databases">
        <title>Tepidimonas alkaliphilus YIM 72238 draft genome.</title>
        <authorList>
            <person name="Da Costa M.S."/>
            <person name="Froufe H.J.C."/>
            <person name="Egas C."/>
            <person name="Albuquerque L."/>
        </authorList>
    </citation>
    <scope>NUCLEOTIDE SEQUENCE [LARGE SCALE GENOMIC DNA]</scope>
    <source>
        <strain evidence="10 11">YIM 72238</strain>
    </source>
</reference>
<dbReference type="OrthoDB" id="9763894at2"/>
<accession>A0A554W8M0</accession>
<evidence type="ECO:0000256" key="2">
    <source>
        <dbReference type="ARBA" id="ARBA00011032"/>
    </source>
</evidence>
<keyword evidence="3" id="KW-0004">4Fe-4S</keyword>
<dbReference type="InterPro" id="IPR013983">
    <property type="entry name" value="Ald_Fedxn_OxRdtase_N"/>
</dbReference>
<organism evidence="10 11">
    <name type="scientific">Tepidimonas alkaliphilus</name>
    <dbReference type="NCBI Taxonomy" id="2588942"/>
    <lineage>
        <taxon>Bacteria</taxon>
        <taxon>Pseudomonadati</taxon>
        <taxon>Pseudomonadota</taxon>
        <taxon>Betaproteobacteria</taxon>
        <taxon>Burkholderiales</taxon>
        <taxon>Tepidimonas</taxon>
    </lineage>
</organism>
<dbReference type="Pfam" id="PF01314">
    <property type="entry name" value="AFOR_C"/>
    <property type="match status" value="1"/>
</dbReference>
<gene>
    <name evidence="10" type="primary">ydhV</name>
    <name evidence="10" type="ORF">Talka_01275</name>
</gene>
<evidence type="ECO:0000256" key="1">
    <source>
        <dbReference type="ARBA" id="ARBA00001966"/>
    </source>
</evidence>
<dbReference type="Gene3D" id="3.60.9.10">
    <property type="entry name" value="Aldehyde ferredoxin oxidoreductase, N-terminal domain"/>
    <property type="match status" value="1"/>
</dbReference>
<evidence type="ECO:0000256" key="7">
    <source>
        <dbReference type="ARBA" id="ARBA00023014"/>
    </source>
</evidence>
<dbReference type="GO" id="GO:0016625">
    <property type="term" value="F:oxidoreductase activity, acting on the aldehyde or oxo group of donors, iron-sulfur protein as acceptor"/>
    <property type="evidence" value="ECO:0007669"/>
    <property type="project" value="InterPro"/>
</dbReference>
<dbReference type="Proteomes" id="UP000315736">
    <property type="component" value="Unassembled WGS sequence"/>
</dbReference>
<dbReference type="Gene3D" id="1.10.569.10">
    <property type="entry name" value="Aldehyde Ferredoxin Oxidoreductase Protein, subunit A, domain 2"/>
    <property type="match status" value="1"/>
</dbReference>
<dbReference type="EMBL" id="VJNB01000005">
    <property type="protein sequence ID" value="TSE19926.1"/>
    <property type="molecule type" value="Genomic_DNA"/>
</dbReference>